<keyword evidence="2" id="KW-0812">Transmembrane</keyword>
<dbReference type="VEuPathDB" id="PiroplasmaDB:BBBOND_0108960"/>
<feature type="compositionally biased region" description="Polar residues" evidence="1">
    <location>
        <begin position="177"/>
        <end position="187"/>
    </location>
</feature>
<dbReference type="KEGG" id="bbig:BBBOND_0108960"/>
<proteinExistence type="predicted"/>
<evidence type="ECO:0000256" key="2">
    <source>
        <dbReference type="SAM" id="Phobius"/>
    </source>
</evidence>
<gene>
    <name evidence="3" type="ORF">BBBOND_0108960</name>
</gene>
<feature type="compositionally biased region" description="Polar residues" evidence="1">
    <location>
        <begin position="437"/>
        <end position="449"/>
    </location>
</feature>
<feature type="region of interest" description="Disordered" evidence="1">
    <location>
        <begin position="618"/>
        <end position="683"/>
    </location>
</feature>
<evidence type="ECO:0000313" key="4">
    <source>
        <dbReference type="Proteomes" id="UP000033188"/>
    </source>
</evidence>
<sequence length="1082" mass="117616">MEIDPTVVQIYVLYSTSKQSMPPPRSGVPGGVYASVMDWIINNRRRDDYERDAAPVAEKKQSPEKVLKQVWTPVSHLSHFALLYHEDDIIKRNSSVKRRKFKTVASLAKYVDAFNSYKKATVSPPLANKLDHKLKAGTRTGEHDKGKKPVVPIRNVTEGAKEVISTQPKDAKGAGRNQGTGTSNVEGANQLDIKASKDNKVTVPNITPAQSQQKARKNDGNGHEKDSNPEASMASASIPAVKATRATPESKVSSTNAQSKQPKHGVVAKVAPVRQSPPATGSKVKSGTGYAHEGSKTATSNKPHGNTIAAVSKDNVAGTLNSRRNPVKVEPGSSGKNVRLPAKPAKATPPSIPPKPTPRTSVRSRPAASGSAGVKPDKPVHGRQNPQKPVEHKVVDKQDSHSEVLPDHDASGIKDVSAVTYAGNDTSSEAGSAAVGNVTSDTHQDTSPWQPVVELNPVIDPFERDTWMRKAMVRRRKSKSESKEDESNEGASVVDGIDTVGNAEAHLCDDIAHTPPGEESSNSSFARCDNQSIDGHSTSCDAETASRRLLSARMYDMFDEDVDDGYAVDTYLEYADVYMGPSGAYVDGEGSSIYADDRDITTTRVAYNTQLVRRENNGDSLIHTGTQDNVDSLAPGDNNLSTASPPQATSGLRPSSVSSPVNYASGSNHDTITSNNDSSSGLMHESLQAPELSKNDSYSDDVGPPPSCALCLSDVRSACCDVECNDAVTRILNSASLGLRNPMRQLCRSSSCKVLDDFISEYDVDESFRTYSSRRFESWVPNIKNILRELGGIEHFRDDGYVYDIDRGLVADIVDWHDMGPYGTYFPPNLVLQTSRDFISVEFEGSDGNVNVAHRELGGWFEPQAMVVLRSRNTIHRDAGWALSADPEGEENVDVEIVPEERRRVDASVDLEDAYLDAISPTTPTPMRYPLWYYVYMKTGFNSGASMRSSTYQKLLNAYEAYVKRTKRDISGDNSAIESRSSTIAGELLRNMAESSHLPIADSLDAISVLQQAYGNMLTCLGGLHSGRIIHETTLHVSRRDYIFNVIVAWSCLAALITIISLATVVSIQLKQRTARFTSTGK</sequence>
<keyword evidence="2" id="KW-1133">Transmembrane helix</keyword>
<feature type="region of interest" description="Disordered" evidence="1">
    <location>
        <begin position="510"/>
        <end position="541"/>
    </location>
</feature>
<feature type="compositionally biased region" description="Basic and acidic residues" evidence="1">
    <location>
        <begin position="136"/>
        <end position="147"/>
    </location>
</feature>
<keyword evidence="2" id="KW-0472">Membrane</keyword>
<name>A0A061D1S7_BABBI</name>
<accession>A0A061D1S7</accession>
<feature type="region of interest" description="Disordered" evidence="1">
    <location>
        <begin position="475"/>
        <end position="496"/>
    </location>
</feature>
<feature type="region of interest" description="Disordered" evidence="1">
    <location>
        <begin position="424"/>
        <end position="449"/>
    </location>
</feature>
<dbReference type="RefSeq" id="XP_012766784.1">
    <property type="nucleotide sequence ID" value="XM_012911330.1"/>
</dbReference>
<dbReference type="AlphaFoldDB" id="A0A061D1S7"/>
<feature type="compositionally biased region" description="Basic and acidic residues" evidence="1">
    <location>
        <begin position="216"/>
        <end position="228"/>
    </location>
</feature>
<feature type="compositionally biased region" description="Polar residues" evidence="1">
    <location>
        <begin position="250"/>
        <end position="260"/>
    </location>
</feature>
<dbReference type="GeneID" id="24563139"/>
<feature type="compositionally biased region" description="Basic and acidic residues" evidence="1">
    <location>
        <begin position="389"/>
        <end position="412"/>
    </location>
</feature>
<feature type="compositionally biased region" description="Polar residues" evidence="1">
    <location>
        <begin position="519"/>
        <end position="541"/>
    </location>
</feature>
<feature type="transmembrane region" description="Helical" evidence="2">
    <location>
        <begin position="1042"/>
        <end position="1066"/>
    </location>
</feature>
<evidence type="ECO:0000256" key="1">
    <source>
        <dbReference type="SAM" id="MobiDB-lite"/>
    </source>
</evidence>
<feature type="compositionally biased region" description="Polar residues" evidence="1">
    <location>
        <begin position="638"/>
        <end position="681"/>
    </location>
</feature>
<organism evidence="3 4">
    <name type="scientific">Babesia bigemina</name>
    <dbReference type="NCBI Taxonomy" id="5866"/>
    <lineage>
        <taxon>Eukaryota</taxon>
        <taxon>Sar</taxon>
        <taxon>Alveolata</taxon>
        <taxon>Apicomplexa</taxon>
        <taxon>Aconoidasida</taxon>
        <taxon>Piroplasmida</taxon>
        <taxon>Babesiidae</taxon>
        <taxon>Babesia</taxon>
    </lineage>
</organism>
<keyword evidence="4" id="KW-1185">Reference proteome</keyword>
<feature type="compositionally biased region" description="Polar residues" evidence="1">
    <location>
        <begin position="202"/>
        <end position="213"/>
    </location>
</feature>
<feature type="region of interest" description="Disordered" evidence="1">
    <location>
        <begin position="136"/>
        <end position="412"/>
    </location>
</feature>
<dbReference type="EMBL" id="LK391707">
    <property type="protein sequence ID" value="CDR94598.1"/>
    <property type="molecule type" value="Genomic_DNA"/>
</dbReference>
<protein>
    <submittedName>
        <fullName evidence="3">Uncharacterized protein</fullName>
    </submittedName>
</protein>
<evidence type="ECO:0000313" key="3">
    <source>
        <dbReference type="EMBL" id="CDR94598.1"/>
    </source>
</evidence>
<dbReference type="Proteomes" id="UP000033188">
    <property type="component" value="Chromosome 1"/>
</dbReference>
<reference evidence="4" key="1">
    <citation type="journal article" date="2014" name="Nucleic Acids Res.">
        <title>The evolutionary dynamics of variant antigen genes in Babesia reveal a history of genomic innovation underlying host-parasite interaction.</title>
        <authorList>
            <person name="Jackson A.P."/>
            <person name="Otto T.D."/>
            <person name="Darby A."/>
            <person name="Ramaprasad A."/>
            <person name="Xia D."/>
            <person name="Echaide I.E."/>
            <person name="Farber M."/>
            <person name="Gahlot S."/>
            <person name="Gamble J."/>
            <person name="Gupta D."/>
            <person name="Gupta Y."/>
            <person name="Jackson L."/>
            <person name="Malandrin L."/>
            <person name="Malas T.B."/>
            <person name="Moussa E."/>
            <person name="Nair M."/>
            <person name="Reid A.J."/>
            <person name="Sanders M."/>
            <person name="Sharma J."/>
            <person name="Tracey A."/>
            <person name="Quail M.A."/>
            <person name="Weir W."/>
            <person name="Wastling J.M."/>
            <person name="Hall N."/>
            <person name="Willadsen P."/>
            <person name="Lingelbach K."/>
            <person name="Shiels B."/>
            <person name="Tait A."/>
            <person name="Berriman M."/>
            <person name="Allred D.R."/>
            <person name="Pain A."/>
        </authorList>
    </citation>
    <scope>NUCLEOTIDE SEQUENCE [LARGE SCALE GENOMIC DNA]</scope>
    <source>
        <strain evidence="4">Bond</strain>
    </source>
</reference>
<dbReference type="OrthoDB" id="366471at2759"/>